<protein>
    <recommendedName>
        <fullName evidence="14 15">Multifunctional fusion protein</fullName>
    </recommendedName>
    <domain>
        <recommendedName>
            <fullName evidence="14">Sulfate adenylyltransferase subunit 1</fullName>
            <ecNumber evidence="14">2.7.7.4</ecNumber>
        </recommendedName>
        <alternativeName>
            <fullName evidence="14">ATP-sulfurylase large subunit</fullName>
        </alternativeName>
        <alternativeName>
            <fullName evidence="14">Sulfate adenylate transferase</fullName>
            <shortName evidence="14">SAT</shortName>
        </alternativeName>
    </domain>
    <domain>
        <recommendedName>
            <fullName evidence="15">Adenylyl-sulfate kinase</fullName>
            <ecNumber evidence="15">2.7.1.25</ecNumber>
        </recommendedName>
        <alternativeName>
            <fullName evidence="15">APS kinase</fullName>
        </alternativeName>
        <alternativeName>
            <fullName evidence="15">ATP adenosine-5'-phosphosulfate 3'-phosphotransferase</fullName>
        </alternativeName>
        <alternativeName>
            <fullName evidence="15">Adenosine-5'-phosphosulfate kinase</fullName>
        </alternativeName>
    </domain>
</protein>
<keyword evidence="6 14" id="KW-0808">Transferase</keyword>
<dbReference type="CDD" id="cd04095">
    <property type="entry name" value="CysN_NoDQ_III"/>
    <property type="match status" value="1"/>
</dbReference>
<dbReference type="PROSITE" id="PS00301">
    <property type="entry name" value="G_TR_1"/>
    <property type="match status" value="1"/>
</dbReference>
<dbReference type="InterPro" id="IPR031157">
    <property type="entry name" value="G_TR_CS"/>
</dbReference>
<dbReference type="Proteomes" id="UP000289200">
    <property type="component" value="Unassembled WGS sequence"/>
</dbReference>
<comment type="similarity">
    <text evidence="4">In the N-terminal section; belongs to the TRAFAC class translation factor GTPase superfamily. Classic translation factor GTPase family. CysN/NodQ subfamily.</text>
</comment>
<comment type="similarity">
    <text evidence="14">Belongs to the TRAFAC class translation factor GTPase superfamily. Classic translation factor GTPase family. CysN/NodQ subfamily.</text>
</comment>
<dbReference type="EC" id="2.7.1.25" evidence="15"/>
<dbReference type="GO" id="GO:0000103">
    <property type="term" value="P:sulfate assimilation"/>
    <property type="evidence" value="ECO:0007669"/>
    <property type="project" value="UniProtKB-UniRule"/>
</dbReference>
<dbReference type="EC" id="2.7.7.4" evidence="14"/>
<dbReference type="HAMAP" id="MF_00062">
    <property type="entry name" value="Sulf_adenylyltr_sub1"/>
    <property type="match status" value="1"/>
</dbReference>
<comment type="caution">
    <text evidence="17">The sequence shown here is derived from an EMBL/GenBank/DDBJ whole genome shotgun (WGS) entry which is preliminary data.</text>
</comment>
<dbReference type="SUPFAM" id="SSF50447">
    <property type="entry name" value="Translation proteins"/>
    <property type="match status" value="1"/>
</dbReference>
<comment type="function">
    <text evidence="15">Catalyzes the synthesis of activated sulfate.</text>
</comment>
<organism evidence="17 18">
    <name type="scientific">Rhodoplanes serenus</name>
    <dbReference type="NCBI Taxonomy" id="200615"/>
    <lineage>
        <taxon>Bacteria</taxon>
        <taxon>Pseudomonadati</taxon>
        <taxon>Pseudomonadota</taxon>
        <taxon>Alphaproteobacteria</taxon>
        <taxon>Hyphomicrobiales</taxon>
        <taxon>Nitrobacteraceae</taxon>
        <taxon>Rhodoplanes</taxon>
    </lineage>
</organism>
<comment type="similarity">
    <text evidence="3">In the C-terminal section; belongs to the APS kinase family.</text>
</comment>
<dbReference type="InterPro" id="IPR009001">
    <property type="entry name" value="Transl_elong_EF1A/Init_IF2_C"/>
</dbReference>
<dbReference type="GO" id="GO:0070814">
    <property type="term" value="P:hydrogen sulfide biosynthetic process"/>
    <property type="evidence" value="ECO:0007669"/>
    <property type="project" value="UniProtKB-UniRule"/>
</dbReference>
<name>A0A447D031_9BRAD</name>
<comment type="pathway">
    <text evidence="15">Sulfur metabolism; hydrogen sulfide biosynthesis; sulfite from sulfate: step 2/3.</text>
</comment>
<evidence type="ECO:0000256" key="3">
    <source>
        <dbReference type="ARBA" id="ARBA00005438"/>
    </source>
</evidence>
<dbReference type="GO" id="GO:0004781">
    <property type="term" value="F:sulfate adenylyltransferase (ATP) activity"/>
    <property type="evidence" value="ECO:0007669"/>
    <property type="project" value="UniProtKB-UniRule"/>
</dbReference>
<comment type="function">
    <text evidence="14">With CysD forms the ATP sulfurylase (ATPS) that catalyzes the adenylation of sulfate producing adenosine 5'-phosphosulfate (APS) and diphosphate, the first enzymatic step in sulfur assimilation pathway. APS synthesis involves the formation of a high-energy phosphoric-sulfuric acid anhydride bond driven by GTP hydrolysis by CysN coupled to ATP hydrolysis by CysD.</text>
</comment>
<dbReference type="InterPro" id="IPR009000">
    <property type="entry name" value="Transl_B-barrel_sf"/>
</dbReference>
<dbReference type="GO" id="GO:0005524">
    <property type="term" value="F:ATP binding"/>
    <property type="evidence" value="ECO:0007669"/>
    <property type="project" value="UniProtKB-UniRule"/>
</dbReference>
<keyword evidence="7 14" id="KW-0548">Nucleotidyltransferase</keyword>
<dbReference type="GO" id="GO:0005525">
    <property type="term" value="F:GTP binding"/>
    <property type="evidence" value="ECO:0007669"/>
    <property type="project" value="UniProtKB-UniRule"/>
</dbReference>
<evidence type="ECO:0000256" key="15">
    <source>
        <dbReference type="HAMAP-Rule" id="MF_00065"/>
    </source>
</evidence>
<proteinExistence type="inferred from homology"/>
<dbReference type="GO" id="GO:0004020">
    <property type="term" value="F:adenylylsulfate kinase activity"/>
    <property type="evidence" value="ECO:0007669"/>
    <property type="project" value="UniProtKB-UniRule"/>
</dbReference>
<feature type="binding site" evidence="14">
    <location>
        <begin position="29"/>
        <end position="36"/>
    </location>
    <ligand>
        <name>GTP</name>
        <dbReference type="ChEBI" id="CHEBI:37565"/>
    </ligand>
</feature>
<evidence type="ECO:0000256" key="1">
    <source>
        <dbReference type="ARBA" id="ARBA00001823"/>
    </source>
</evidence>
<dbReference type="InterPro" id="IPR011779">
    <property type="entry name" value="SO4_adenylTrfase_lsu"/>
</dbReference>
<feature type="binding site" evidence="14">
    <location>
        <begin position="163"/>
        <end position="166"/>
    </location>
    <ligand>
        <name>GTP</name>
        <dbReference type="ChEBI" id="CHEBI:37565"/>
    </ligand>
</feature>
<dbReference type="NCBIfam" id="NF004035">
    <property type="entry name" value="PRK05506.1"/>
    <property type="match status" value="1"/>
</dbReference>
<dbReference type="NCBIfam" id="TIGR02034">
    <property type="entry name" value="CysN"/>
    <property type="match status" value="1"/>
</dbReference>
<dbReference type="NCBIfam" id="NF003013">
    <property type="entry name" value="PRK03846.1"/>
    <property type="match status" value="1"/>
</dbReference>
<dbReference type="InterPro" id="IPR054696">
    <property type="entry name" value="GTP-eEF1A_C"/>
</dbReference>
<dbReference type="PROSITE" id="PS51722">
    <property type="entry name" value="G_TR_2"/>
    <property type="match status" value="1"/>
</dbReference>
<dbReference type="InterPro" id="IPR000795">
    <property type="entry name" value="T_Tr_GTP-bd_dom"/>
</dbReference>
<dbReference type="NCBIfam" id="TIGR00455">
    <property type="entry name" value="apsK"/>
    <property type="match status" value="1"/>
</dbReference>
<dbReference type="GO" id="GO:0003924">
    <property type="term" value="F:GTPase activity"/>
    <property type="evidence" value="ECO:0007669"/>
    <property type="project" value="InterPro"/>
</dbReference>
<keyword evidence="10 14" id="KW-0342">GTP-binding</keyword>
<dbReference type="Gene3D" id="2.40.30.10">
    <property type="entry name" value="Translation factors"/>
    <property type="match status" value="2"/>
</dbReference>
<dbReference type="HAMAP" id="MF_00065">
    <property type="entry name" value="Adenylyl_sulf_kinase"/>
    <property type="match status" value="1"/>
</dbReference>
<keyword evidence="8 14" id="KW-0547">Nucleotide-binding</keyword>
<keyword evidence="9 14" id="KW-0067">ATP-binding</keyword>
<dbReference type="OrthoDB" id="9804504at2"/>
<dbReference type="InterPro" id="IPR050100">
    <property type="entry name" value="TRAFAC_GTPase_members"/>
</dbReference>
<dbReference type="Pfam" id="PF00009">
    <property type="entry name" value="GTP_EFTU"/>
    <property type="match status" value="1"/>
</dbReference>
<evidence type="ECO:0000259" key="16">
    <source>
        <dbReference type="PROSITE" id="PS51722"/>
    </source>
</evidence>
<keyword evidence="15" id="KW-0597">Phosphoprotein</keyword>
<evidence type="ECO:0000256" key="2">
    <source>
        <dbReference type="ARBA" id="ARBA00002357"/>
    </source>
</evidence>
<comment type="catalytic activity">
    <reaction evidence="13 14">
        <text>sulfate + ATP + H(+) = adenosine 5'-phosphosulfate + diphosphate</text>
        <dbReference type="Rhea" id="RHEA:18133"/>
        <dbReference type="ChEBI" id="CHEBI:15378"/>
        <dbReference type="ChEBI" id="CHEBI:16189"/>
        <dbReference type="ChEBI" id="CHEBI:30616"/>
        <dbReference type="ChEBI" id="CHEBI:33019"/>
        <dbReference type="ChEBI" id="CHEBI:58243"/>
        <dbReference type="EC" id="2.7.7.4"/>
    </reaction>
</comment>
<keyword evidence="11" id="KW-0511">Multifunctional enzyme</keyword>
<dbReference type="InterPro" id="IPR002891">
    <property type="entry name" value="APS"/>
</dbReference>
<dbReference type="NCBIfam" id="NF003478">
    <property type="entry name" value="PRK05124.1"/>
    <property type="match status" value="1"/>
</dbReference>
<comment type="subunit">
    <text evidence="5">Sulfate-activating enzymes, NodP and NodQ, may be physically associated.</text>
</comment>
<evidence type="ECO:0000256" key="9">
    <source>
        <dbReference type="ARBA" id="ARBA00022840"/>
    </source>
</evidence>
<dbReference type="CDD" id="cd02027">
    <property type="entry name" value="APSK"/>
    <property type="match status" value="1"/>
</dbReference>
<dbReference type="SUPFAM" id="SSF52540">
    <property type="entry name" value="P-loop containing nucleoside triphosphate hydrolases"/>
    <property type="match status" value="2"/>
</dbReference>
<comment type="function">
    <text evidence="2">APS kinase catalyzes the synthesis of activated sulfate.</text>
</comment>
<feature type="domain" description="Tr-type G" evidence="16">
    <location>
        <begin position="20"/>
        <end position="234"/>
    </location>
</feature>
<evidence type="ECO:0000256" key="10">
    <source>
        <dbReference type="ARBA" id="ARBA00023134"/>
    </source>
</evidence>
<dbReference type="Gene3D" id="3.40.50.300">
    <property type="entry name" value="P-loop containing nucleotide triphosphate hydrolases"/>
    <property type="match status" value="2"/>
</dbReference>
<comment type="catalytic activity">
    <reaction evidence="1 15">
        <text>adenosine 5'-phosphosulfate + ATP = 3'-phosphoadenylyl sulfate + ADP + H(+)</text>
        <dbReference type="Rhea" id="RHEA:24152"/>
        <dbReference type="ChEBI" id="CHEBI:15378"/>
        <dbReference type="ChEBI" id="CHEBI:30616"/>
        <dbReference type="ChEBI" id="CHEBI:58243"/>
        <dbReference type="ChEBI" id="CHEBI:58339"/>
        <dbReference type="ChEBI" id="CHEBI:456216"/>
        <dbReference type="EC" id="2.7.1.25"/>
    </reaction>
</comment>
<sequence length="626" mass="67944">MTEPTPIADQVDDAGTAVARGQLRFLTCGSVDDGKSTLIGRLLLDSRRVFDDHLAALARDSRRWGTTGDDIDLALLLDGLEAEREQGITIDVAHRFFATPRRSFVVMDAPGHEQYTRNMATAASTADLAVLLIDARKGLLDQTRRHAAICALFRVRHVVLAVNKMDLVDWSEPVFAGIAQAFRDFAAPFGFAGIAAVPLSARFGDNVVRPSTAAAWYGGPTLLDLLETADVESDAVAAPFRLPVQWVARPNADFRGLAGTVASGRVTPGDTVVVQPGGRRARLARIVTADGDREVATAGDAVTLVLADEVDVARGDLLAAADRPATVGDQMAAHLLWMGEQPLLPGRSYLMRLGTRWIGATVTQIKHRIDVRTLAPLAARRLLLNEIAVCNLSTAAPVAFDPYADNRTTGAFVLVDRETNDTVAAGMIDFGLRRADNLHPERLAVDKAARAAQKRQRPCVLWFTGLSGAGKSTIARLVERRLHAEGLHTYMLDGDNVRFGLNRDLGFTDADRVENIRRVGEVAKLMVDAGLIVLCALISPFRAERRLVRDLVEPGEFVEIFVDAPLDVCMARDPKGLYAKARAGTIKNFTGFDSPYEPPEAPDLRLDTATETAEALAERVVGWVRR</sequence>
<evidence type="ECO:0000256" key="11">
    <source>
        <dbReference type="ARBA" id="ARBA00023268"/>
    </source>
</evidence>
<dbReference type="SUPFAM" id="SSF50465">
    <property type="entry name" value="EF-Tu/eEF-1alpha/eIF2-gamma C-terminal domain"/>
    <property type="match status" value="1"/>
</dbReference>
<feature type="binding site" evidence="14">
    <location>
        <begin position="108"/>
        <end position="112"/>
    </location>
    <ligand>
        <name>GTP</name>
        <dbReference type="ChEBI" id="CHEBI:37565"/>
    </ligand>
</feature>
<evidence type="ECO:0000256" key="8">
    <source>
        <dbReference type="ARBA" id="ARBA00022741"/>
    </source>
</evidence>
<dbReference type="PANTHER" id="PTHR23115">
    <property type="entry name" value="TRANSLATION FACTOR"/>
    <property type="match status" value="1"/>
</dbReference>
<evidence type="ECO:0000256" key="7">
    <source>
        <dbReference type="ARBA" id="ARBA00022695"/>
    </source>
</evidence>
<dbReference type="InterPro" id="IPR041757">
    <property type="entry name" value="CysN_GTP-bd"/>
</dbReference>
<evidence type="ECO:0000256" key="4">
    <source>
        <dbReference type="ARBA" id="ARBA00007237"/>
    </source>
</evidence>
<dbReference type="RefSeq" id="WP_129610961.1">
    <property type="nucleotide sequence ID" value="NZ_UWOC01000182.1"/>
</dbReference>
<reference evidence="18" key="1">
    <citation type="submission" date="2018-10" db="EMBL/GenBank/DDBJ databases">
        <authorList>
            <person name="Peiro R."/>
            <person name="Begona"/>
            <person name="Cbmso G."/>
            <person name="Lopez M."/>
            <person name="Gonzalez S."/>
            <person name="Sacristan E."/>
            <person name="Castillo E."/>
        </authorList>
    </citation>
    <scope>NUCLEOTIDE SEQUENCE [LARGE SCALE GENOMIC DNA]</scope>
</reference>
<keyword evidence="15" id="KW-0418">Kinase</keyword>
<dbReference type="CDD" id="cd03695">
    <property type="entry name" value="CysN_NodQ_II"/>
    <property type="match status" value="1"/>
</dbReference>
<feature type="binding site" evidence="15">
    <location>
        <begin position="465"/>
        <end position="472"/>
    </location>
    <ligand>
        <name>ATP</name>
        <dbReference type="ChEBI" id="CHEBI:30616"/>
    </ligand>
</feature>
<evidence type="ECO:0000256" key="13">
    <source>
        <dbReference type="ARBA" id="ARBA00049370"/>
    </source>
</evidence>
<dbReference type="AlphaFoldDB" id="A0A447D031"/>
<comment type="pathway">
    <text evidence="14">Sulfur metabolism; hydrogen sulfide biosynthesis; sulfite from sulfate: step 1/3.</text>
</comment>
<dbReference type="PRINTS" id="PR00315">
    <property type="entry name" value="ELONGATNFCT"/>
</dbReference>
<dbReference type="Pfam" id="PF22594">
    <property type="entry name" value="GTP-eEF1A_C"/>
    <property type="match status" value="1"/>
</dbReference>
<dbReference type="CDD" id="cd04166">
    <property type="entry name" value="CysN_ATPS"/>
    <property type="match status" value="1"/>
</dbReference>
<dbReference type="UniPathway" id="UPA00140">
    <property type="reaction ID" value="UER00204"/>
</dbReference>
<dbReference type="InterPro" id="IPR044139">
    <property type="entry name" value="CysN_NoDQ_III"/>
</dbReference>
<evidence type="ECO:0000256" key="14">
    <source>
        <dbReference type="HAMAP-Rule" id="MF_00062"/>
    </source>
</evidence>
<gene>
    <name evidence="17" type="primary">cysNC_2</name>
    <name evidence="15" type="synonym">cysC</name>
    <name evidence="14" type="synonym">cysN</name>
    <name evidence="17" type="ORF">RHODGE_RHODGE_04121</name>
</gene>
<comment type="function">
    <text evidence="12">Proposed to provide activated sulfate for transfer to Nod factor. ATP sulfurylase may be the GTPase, regulating ATP sulfurylase activity.</text>
</comment>
<dbReference type="InterPro" id="IPR059117">
    <property type="entry name" value="APS_kinase_dom"/>
</dbReference>
<feature type="active site" description="Phosphoserine intermediate" evidence="15">
    <location>
        <position position="539"/>
    </location>
</feature>
<dbReference type="FunFam" id="3.40.50.300:FF:000119">
    <property type="entry name" value="Sulfate adenylyltransferase subunit 1"/>
    <property type="match status" value="1"/>
</dbReference>
<comment type="subunit">
    <text evidence="14">Heterodimer composed of CysD, the smaller subunit, and CysN.</text>
</comment>
<evidence type="ECO:0000256" key="12">
    <source>
        <dbReference type="ARBA" id="ARBA00024872"/>
    </source>
</evidence>
<dbReference type="Pfam" id="PF01583">
    <property type="entry name" value="APS_kinase"/>
    <property type="match status" value="1"/>
</dbReference>
<evidence type="ECO:0000256" key="6">
    <source>
        <dbReference type="ARBA" id="ARBA00022679"/>
    </source>
</evidence>
<dbReference type="InterPro" id="IPR027417">
    <property type="entry name" value="P-loop_NTPase"/>
</dbReference>
<comment type="similarity">
    <text evidence="15">Belongs to the APS kinase family.</text>
</comment>
<evidence type="ECO:0000313" key="17">
    <source>
        <dbReference type="EMBL" id="VCU10917.1"/>
    </source>
</evidence>
<keyword evidence="18" id="KW-1185">Reference proteome</keyword>
<dbReference type="EMBL" id="UWOC01000182">
    <property type="protein sequence ID" value="VCU10917.1"/>
    <property type="molecule type" value="Genomic_DNA"/>
</dbReference>
<accession>A0A447D031</accession>
<evidence type="ECO:0000256" key="5">
    <source>
        <dbReference type="ARBA" id="ARBA00011760"/>
    </source>
</evidence>
<evidence type="ECO:0000313" key="18">
    <source>
        <dbReference type="Proteomes" id="UP000289200"/>
    </source>
</evidence>
<dbReference type="InterPro" id="IPR044138">
    <property type="entry name" value="CysN_II"/>
</dbReference>